<protein>
    <submittedName>
        <fullName evidence="2">GNAT family N-acetyltransferase</fullName>
    </submittedName>
</protein>
<dbReference type="KEGG" id="acae:HYG86_07085"/>
<dbReference type="AlphaFoldDB" id="A0A7G9W799"/>
<name>A0A7G9W799_ALKCA</name>
<sequence length="204" mass="23749">MKKINYENYYWQNDLVRLRALKEEDWEESYYNQFDSKARVMLQYELELPPVEEKVKESYSAFVGFKPGTGRLMFAIENLEGEFVGSFNLNSIDEKNGTFSIGMQMSVGQRGKGYGTAAMRILLGYAFFERRLNKYNGSVIQWNVGSATMLKKVGCKQEGIRRQNIYTDGHYVDEILYGLTKEDFIANEEKLNRYTEKEHVDLGE</sequence>
<dbReference type="Pfam" id="PF13302">
    <property type="entry name" value="Acetyltransf_3"/>
    <property type="match status" value="1"/>
</dbReference>
<dbReference type="InterPro" id="IPR016181">
    <property type="entry name" value="Acyl_CoA_acyltransferase"/>
</dbReference>
<dbReference type="PANTHER" id="PTHR43441:SF11">
    <property type="entry name" value="RIBOSOMAL-PROTEIN-SERINE ACETYLTRANSFERASE"/>
    <property type="match status" value="1"/>
</dbReference>
<dbReference type="Gene3D" id="3.40.630.30">
    <property type="match status" value="1"/>
</dbReference>
<dbReference type="PANTHER" id="PTHR43441">
    <property type="entry name" value="RIBOSOMAL-PROTEIN-SERINE ACETYLTRANSFERASE"/>
    <property type="match status" value="1"/>
</dbReference>
<dbReference type="InterPro" id="IPR051908">
    <property type="entry name" value="Ribosomal_N-acetyltransferase"/>
</dbReference>
<feature type="domain" description="N-acetyltransferase" evidence="1">
    <location>
        <begin position="16"/>
        <end position="182"/>
    </location>
</feature>
<dbReference type="EMBL" id="CP058559">
    <property type="protein sequence ID" value="QNO14561.1"/>
    <property type="molecule type" value="Genomic_DNA"/>
</dbReference>
<dbReference type="PROSITE" id="PS51186">
    <property type="entry name" value="GNAT"/>
    <property type="match status" value="1"/>
</dbReference>
<dbReference type="GO" id="GO:0008999">
    <property type="term" value="F:protein-N-terminal-alanine acetyltransferase activity"/>
    <property type="evidence" value="ECO:0007669"/>
    <property type="project" value="TreeGrafter"/>
</dbReference>
<dbReference type="InterPro" id="IPR000182">
    <property type="entry name" value="GNAT_dom"/>
</dbReference>
<dbReference type="GO" id="GO:0005737">
    <property type="term" value="C:cytoplasm"/>
    <property type="evidence" value="ECO:0007669"/>
    <property type="project" value="TreeGrafter"/>
</dbReference>
<keyword evidence="3" id="KW-1185">Reference proteome</keyword>
<reference evidence="2 3" key="1">
    <citation type="submission" date="2020-07" db="EMBL/GenBank/DDBJ databases">
        <title>Alkalicella. sp. LB2 genome.</title>
        <authorList>
            <person name="Postec A."/>
            <person name="Quemeneur M."/>
        </authorList>
    </citation>
    <scope>NUCLEOTIDE SEQUENCE [LARGE SCALE GENOMIC DNA]</scope>
    <source>
        <strain evidence="2 3">LB2</strain>
    </source>
</reference>
<dbReference type="RefSeq" id="WP_213168354.1">
    <property type="nucleotide sequence ID" value="NZ_CP058559.1"/>
</dbReference>
<gene>
    <name evidence="2" type="ORF">HYG86_07085</name>
</gene>
<evidence type="ECO:0000313" key="3">
    <source>
        <dbReference type="Proteomes" id="UP000516160"/>
    </source>
</evidence>
<proteinExistence type="predicted"/>
<evidence type="ECO:0000259" key="1">
    <source>
        <dbReference type="PROSITE" id="PS51186"/>
    </source>
</evidence>
<dbReference type="GO" id="GO:1990189">
    <property type="term" value="F:protein N-terminal-serine acetyltransferase activity"/>
    <property type="evidence" value="ECO:0007669"/>
    <property type="project" value="TreeGrafter"/>
</dbReference>
<organism evidence="2 3">
    <name type="scientific">Alkalicella caledoniensis</name>
    <dbReference type="NCBI Taxonomy" id="2731377"/>
    <lineage>
        <taxon>Bacteria</taxon>
        <taxon>Bacillati</taxon>
        <taxon>Bacillota</taxon>
        <taxon>Clostridia</taxon>
        <taxon>Eubacteriales</taxon>
        <taxon>Proteinivoracaceae</taxon>
        <taxon>Alkalicella</taxon>
    </lineage>
</organism>
<accession>A0A7G9W799</accession>
<keyword evidence="2" id="KW-0808">Transferase</keyword>
<dbReference type="Proteomes" id="UP000516160">
    <property type="component" value="Chromosome"/>
</dbReference>
<dbReference type="SUPFAM" id="SSF55729">
    <property type="entry name" value="Acyl-CoA N-acyltransferases (Nat)"/>
    <property type="match status" value="1"/>
</dbReference>
<evidence type="ECO:0000313" key="2">
    <source>
        <dbReference type="EMBL" id="QNO14561.1"/>
    </source>
</evidence>